<gene>
    <name evidence="3" type="ORF">Slin15195_G034000</name>
</gene>
<dbReference type="GO" id="GO:0008168">
    <property type="term" value="F:methyltransferase activity"/>
    <property type="evidence" value="ECO:0007669"/>
    <property type="project" value="UniProtKB-KW"/>
</dbReference>
<protein>
    <submittedName>
        <fullName evidence="3">METTL16/RlmF family, S-adenosyl-L-methionine-dependent methyltransferase</fullName>
    </submittedName>
</protein>
<dbReference type="EMBL" id="CP099419">
    <property type="protein sequence ID" value="USW50081.1"/>
    <property type="molecule type" value="Genomic_DNA"/>
</dbReference>
<dbReference type="Gene3D" id="3.40.50.150">
    <property type="entry name" value="Vaccinia Virus protein VP39"/>
    <property type="match status" value="1"/>
</dbReference>
<sequence>MFESEALSEPPRKKVKTDYYSRDVDFNALAKDDADFAAISKAAKQDGWIDFHDPKVVQQLTKSLLRYDFGLSLNLPDDRLCPPIPVRWNYIRWIQDLLDTTSPTPSDIYDPEREVLGLDIGVGASCIYSLLACASRPEWQMAGTDIDSHSLSYAKQNVASNNLEDRIRLKQMKPEQALIPIDAMGVEELDFVMTNPPFYSSEKDFLASYNDSERKAKTTESDSPPSAVCVGASNEMICEAGDVGFVTRIIEQSLQLRDRVQWYTAMLSHMHSLQQIVARLKEQHITNFAVTSLHPGNKTKRYAVAWSFGHVRPRNDVARHGELVLDVLPMATAKTIRVPFHDTRAAGKKVDGIMKGLEGVEWGWRPLLDAGVMQCKENVWSRAARRQKMFADRAKAALGGSKNGGEEEESDSNADDGIVLAVKITCKGEEVEVRWLRGNDFVIFESFCGMLQRALNKK</sequence>
<dbReference type="GO" id="GO:0005634">
    <property type="term" value="C:nucleus"/>
    <property type="evidence" value="ECO:0007669"/>
    <property type="project" value="TreeGrafter"/>
</dbReference>
<dbReference type="PANTHER" id="PTHR13393:SF0">
    <property type="entry name" value="RNA N6-ADENOSINE-METHYLTRANSFERASE METTL16"/>
    <property type="match status" value="1"/>
</dbReference>
<dbReference type="AlphaFoldDB" id="A0A9Q9ASR9"/>
<dbReference type="InterPro" id="IPR010286">
    <property type="entry name" value="METTL16/RlmF"/>
</dbReference>
<dbReference type="SUPFAM" id="SSF53335">
    <property type="entry name" value="S-adenosyl-L-methionine-dependent methyltransferases"/>
    <property type="match status" value="1"/>
</dbReference>
<proteinExistence type="predicted"/>
<dbReference type="CDD" id="cd02440">
    <property type="entry name" value="AdoMet_MTases"/>
    <property type="match status" value="1"/>
</dbReference>
<dbReference type="InterPro" id="IPR029063">
    <property type="entry name" value="SAM-dependent_MTases_sf"/>
</dbReference>
<dbReference type="Proteomes" id="UP001056384">
    <property type="component" value="Chromosome 2"/>
</dbReference>
<keyword evidence="1 3" id="KW-0489">Methyltransferase</keyword>
<evidence type="ECO:0000256" key="1">
    <source>
        <dbReference type="ARBA" id="ARBA00022603"/>
    </source>
</evidence>
<evidence type="ECO:0000313" key="3">
    <source>
        <dbReference type="EMBL" id="USW50081.1"/>
    </source>
</evidence>
<keyword evidence="4" id="KW-1185">Reference proteome</keyword>
<organism evidence="3 4">
    <name type="scientific">Septoria linicola</name>
    <dbReference type="NCBI Taxonomy" id="215465"/>
    <lineage>
        <taxon>Eukaryota</taxon>
        <taxon>Fungi</taxon>
        <taxon>Dikarya</taxon>
        <taxon>Ascomycota</taxon>
        <taxon>Pezizomycotina</taxon>
        <taxon>Dothideomycetes</taxon>
        <taxon>Dothideomycetidae</taxon>
        <taxon>Mycosphaerellales</taxon>
        <taxon>Mycosphaerellaceae</taxon>
        <taxon>Septoria</taxon>
    </lineage>
</organism>
<accession>A0A9Q9ASR9</accession>
<dbReference type="GO" id="GO:0070475">
    <property type="term" value="P:rRNA base methylation"/>
    <property type="evidence" value="ECO:0007669"/>
    <property type="project" value="TreeGrafter"/>
</dbReference>
<reference evidence="3" key="1">
    <citation type="submission" date="2022-06" db="EMBL/GenBank/DDBJ databases">
        <title>Complete genome sequences of two strains of the flax pathogen Septoria linicola.</title>
        <authorList>
            <person name="Lapalu N."/>
            <person name="Simon A."/>
            <person name="Demenou B."/>
            <person name="Paumier D."/>
            <person name="Guillot M.-P."/>
            <person name="Gout L."/>
            <person name="Valade R."/>
        </authorList>
    </citation>
    <scope>NUCLEOTIDE SEQUENCE</scope>
    <source>
        <strain evidence="3">SE15195</strain>
    </source>
</reference>
<dbReference type="Pfam" id="PF05971">
    <property type="entry name" value="Methyltransf_10"/>
    <property type="match status" value="1"/>
</dbReference>
<dbReference type="PANTHER" id="PTHR13393">
    <property type="entry name" value="SAM-DEPENDENT METHYLTRANSFERASE"/>
    <property type="match status" value="1"/>
</dbReference>
<name>A0A9Q9ASR9_9PEZI</name>
<evidence type="ECO:0000256" key="2">
    <source>
        <dbReference type="ARBA" id="ARBA00022679"/>
    </source>
</evidence>
<keyword evidence="2" id="KW-0808">Transferase</keyword>
<evidence type="ECO:0000313" key="4">
    <source>
        <dbReference type="Proteomes" id="UP001056384"/>
    </source>
</evidence>